<keyword evidence="2" id="KW-1185">Reference proteome</keyword>
<gene>
    <name evidence="1" type="primary">RvY_00300-1</name>
    <name evidence="1" type="synonym">RvY_00300.1</name>
    <name evidence="1" type="ORF">RvY_00300</name>
</gene>
<reference evidence="1 2" key="1">
    <citation type="journal article" date="2016" name="Nat. Commun.">
        <title>Extremotolerant tardigrade genome and improved radiotolerance of human cultured cells by tardigrade-unique protein.</title>
        <authorList>
            <person name="Hashimoto T."/>
            <person name="Horikawa D.D."/>
            <person name="Saito Y."/>
            <person name="Kuwahara H."/>
            <person name="Kozuka-Hata H."/>
            <person name="Shin-I T."/>
            <person name="Minakuchi Y."/>
            <person name="Ohishi K."/>
            <person name="Motoyama A."/>
            <person name="Aizu T."/>
            <person name="Enomoto A."/>
            <person name="Kondo K."/>
            <person name="Tanaka S."/>
            <person name="Hara Y."/>
            <person name="Koshikawa S."/>
            <person name="Sagara H."/>
            <person name="Miura T."/>
            <person name="Yokobori S."/>
            <person name="Miyagawa K."/>
            <person name="Suzuki Y."/>
            <person name="Kubo T."/>
            <person name="Oyama M."/>
            <person name="Kohara Y."/>
            <person name="Fujiyama A."/>
            <person name="Arakawa K."/>
            <person name="Katayama T."/>
            <person name="Toyoda A."/>
            <person name="Kunieda T."/>
        </authorList>
    </citation>
    <scope>NUCLEOTIDE SEQUENCE [LARGE SCALE GENOMIC DNA]</scope>
    <source>
        <strain evidence="1 2">YOKOZUNA-1</strain>
    </source>
</reference>
<name>A0A1D1UGF5_RAMVA</name>
<sequence length="80" mass="9209">MTEESLKQGCMQENYAYITCREFWMLLSLRIDESRNDSVALAWSKLSTAGLALIVDALWVFQPDNLSVQTHMIRLVGDRQ</sequence>
<dbReference type="AlphaFoldDB" id="A0A1D1UGF5"/>
<protein>
    <submittedName>
        <fullName evidence="1">Uncharacterized protein</fullName>
    </submittedName>
</protein>
<evidence type="ECO:0000313" key="2">
    <source>
        <dbReference type="Proteomes" id="UP000186922"/>
    </source>
</evidence>
<dbReference type="EMBL" id="BDGG01000001">
    <property type="protein sequence ID" value="GAU87465.1"/>
    <property type="molecule type" value="Genomic_DNA"/>
</dbReference>
<comment type="caution">
    <text evidence="1">The sequence shown here is derived from an EMBL/GenBank/DDBJ whole genome shotgun (WGS) entry which is preliminary data.</text>
</comment>
<proteinExistence type="predicted"/>
<dbReference type="Proteomes" id="UP000186922">
    <property type="component" value="Unassembled WGS sequence"/>
</dbReference>
<evidence type="ECO:0000313" key="1">
    <source>
        <dbReference type="EMBL" id="GAU87465.1"/>
    </source>
</evidence>
<accession>A0A1D1UGF5</accession>
<organism evidence="1 2">
    <name type="scientific">Ramazzottius varieornatus</name>
    <name type="common">Water bear</name>
    <name type="synonym">Tardigrade</name>
    <dbReference type="NCBI Taxonomy" id="947166"/>
    <lineage>
        <taxon>Eukaryota</taxon>
        <taxon>Metazoa</taxon>
        <taxon>Ecdysozoa</taxon>
        <taxon>Tardigrada</taxon>
        <taxon>Eutardigrada</taxon>
        <taxon>Parachela</taxon>
        <taxon>Hypsibioidea</taxon>
        <taxon>Ramazzottiidae</taxon>
        <taxon>Ramazzottius</taxon>
    </lineage>
</organism>